<reference evidence="2 3" key="1">
    <citation type="submission" date="2019-03" db="EMBL/GenBank/DDBJ databases">
        <authorList>
            <person name="Gaulin E."/>
            <person name="Dumas B."/>
        </authorList>
    </citation>
    <scope>NUCLEOTIDE SEQUENCE [LARGE SCALE GENOMIC DNA]</scope>
    <source>
        <strain evidence="2">CBS 568.67</strain>
    </source>
</reference>
<dbReference type="EMBL" id="CAADRA010005397">
    <property type="protein sequence ID" value="VFT89424.1"/>
    <property type="molecule type" value="Genomic_DNA"/>
</dbReference>
<evidence type="ECO:0000313" key="3">
    <source>
        <dbReference type="Proteomes" id="UP000332933"/>
    </source>
</evidence>
<protein>
    <submittedName>
        <fullName evidence="2">Aste57867_12573 protein</fullName>
    </submittedName>
</protein>
<dbReference type="AlphaFoldDB" id="A0A485KVZ5"/>
<gene>
    <name evidence="2" type="primary">Aste57867_12573</name>
    <name evidence="1" type="ORF">As57867_012527</name>
    <name evidence="2" type="ORF">ASTE57867_12573</name>
</gene>
<proteinExistence type="predicted"/>
<dbReference type="Proteomes" id="UP000332933">
    <property type="component" value="Unassembled WGS sequence"/>
</dbReference>
<keyword evidence="3" id="KW-1185">Reference proteome</keyword>
<reference evidence="1" key="2">
    <citation type="submission" date="2019-06" db="EMBL/GenBank/DDBJ databases">
        <title>Genomics analysis of Aphanomyces spp. identifies a new class of oomycete effector associated with host adaptation.</title>
        <authorList>
            <person name="Gaulin E."/>
        </authorList>
    </citation>
    <scope>NUCLEOTIDE SEQUENCE</scope>
    <source>
        <strain evidence="1">CBS 578.67</strain>
    </source>
</reference>
<sequence>MTDAKRLYECERKRRYRAKQSHEREFLLSEVFRLKGELNWHLANSTRQHQLAKQEQLWRERAHRAFQDRSTSTTQNQTLREQVRRHRQLLSTLVQWVGASIQPEVKEGRTWLHSTLLADPTARQYGYRWLTDCIFHSAVEAAALDGNINDIATNDVLVDPDWEIRGSHTTHQTTYFTHYATVASCLWRSFTENPHMVNYDTERVVSDGGLLYLRMQAKKKGSPSACLLMRRYELPTRIVFVRLFLRHDECYPFGTDEVRTHGVGWTTIEKVTDNITLYRAKLMQYVPATQDGDLPFDQLAASFKVEPHAARHVVVARIESQAQRAFADQIEARKRDLVRRLDELQQYERKL</sequence>
<evidence type="ECO:0000313" key="1">
    <source>
        <dbReference type="EMBL" id="KAF0696691.1"/>
    </source>
</evidence>
<evidence type="ECO:0000313" key="2">
    <source>
        <dbReference type="EMBL" id="VFT89424.1"/>
    </source>
</evidence>
<name>A0A485KVZ5_9STRA</name>
<organism evidence="2 3">
    <name type="scientific">Aphanomyces stellatus</name>
    <dbReference type="NCBI Taxonomy" id="120398"/>
    <lineage>
        <taxon>Eukaryota</taxon>
        <taxon>Sar</taxon>
        <taxon>Stramenopiles</taxon>
        <taxon>Oomycota</taxon>
        <taxon>Saprolegniomycetes</taxon>
        <taxon>Saprolegniales</taxon>
        <taxon>Verrucalvaceae</taxon>
        <taxon>Aphanomyces</taxon>
    </lineage>
</organism>
<dbReference type="EMBL" id="VJMH01005376">
    <property type="protein sequence ID" value="KAF0696691.1"/>
    <property type="molecule type" value="Genomic_DNA"/>
</dbReference>
<accession>A0A485KVZ5</accession>